<dbReference type="EMBL" id="BQKI01000123">
    <property type="protein sequence ID" value="GJN40441.1"/>
    <property type="molecule type" value="Genomic_DNA"/>
</dbReference>
<name>A0AAV5G269_ELECO</name>
<evidence type="ECO:0000256" key="1">
    <source>
        <dbReference type="SAM" id="MobiDB-lite"/>
    </source>
</evidence>
<dbReference type="InterPro" id="IPR039637">
    <property type="entry name" value="CNOT7/CNOT8/Pop2"/>
</dbReference>
<gene>
    <name evidence="2" type="primary">gb29653</name>
    <name evidence="2" type="ORF">PR202_gb29653</name>
</gene>
<dbReference type="InterPro" id="IPR036397">
    <property type="entry name" value="RNaseH_sf"/>
</dbReference>
<dbReference type="SUPFAM" id="SSF53098">
    <property type="entry name" value="Ribonuclease H-like"/>
    <property type="match status" value="1"/>
</dbReference>
<dbReference type="GO" id="GO:0030014">
    <property type="term" value="C:CCR4-NOT complex"/>
    <property type="evidence" value="ECO:0007669"/>
    <property type="project" value="InterPro"/>
</dbReference>
<evidence type="ECO:0000313" key="2">
    <source>
        <dbReference type="EMBL" id="GJN40441.1"/>
    </source>
</evidence>
<proteinExistence type="predicted"/>
<dbReference type="Gene3D" id="3.30.420.10">
    <property type="entry name" value="Ribonuclease H-like superfamily/Ribonuclease H"/>
    <property type="match status" value="1"/>
</dbReference>
<feature type="region of interest" description="Disordered" evidence="1">
    <location>
        <begin position="62"/>
        <end position="96"/>
    </location>
</feature>
<dbReference type="GO" id="GO:0004535">
    <property type="term" value="F:poly(A)-specific ribonuclease activity"/>
    <property type="evidence" value="ECO:0007669"/>
    <property type="project" value="InterPro"/>
</dbReference>
<accession>A0AAV5G269</accession>
<dbReference type="Proteomes" id="UP001054889">
    <property type="component" value="Unassembled WGS sequence"/>
</dbReference>
<reference evidence="2" key="1">
    <citation type="journal article" date="2018" name="DNA Res.">
        <title>Multiple hybrid de novo genome assembly of finger millet, an orphan allotetraploid crop.</title>
        <authorList>
            <person name="Hatakeyama M."/>
            <person name="Aluri S."/>
            <person name="Balachadran M.T."/>
            <person name="Sivarajan S.R."/>
            <person name="Patrignani A."/>
            <person name="Gruter S."/>
            <person name="Poveda L."/>
            <person name="Shimizu-Inatsugi R."/>
            <person name="Baeten J."/>
            <person name="Francoijs K.J."/>
            <person name="Nataraja K.N."/>
            <person name="Reddy Y.A.N."/>
            <person name="Phadnis S."/>
            <person name="Ravikumar R.L."/>
            <person name="Schlapbach R."/>
            <person name="Sreeman S.M."/>
            <person name="Shimizu K.K."/>
        </authorList>
    </citation>
    <scope>NUCLEOTIDE SEQUENCE</scope>
</reference>
<dbReference type="PANTHER" id="PTHR10797">
    <property type="entry name" value="CCR4-NOT TRANSCRIPTION COMPLEX SUBUNIT"/>
    <property type="match status" value="1"/>
</dbReference>
<organism evidence="2 3">
    <name type="scientific">Eleusine coracana subsp. coracana</name>
    <dbReference type="NCBI Taxonomy" id="191504"/>
    <lineage>
        <taxon>Eukaryota</taxon>
        <taxon>Viridiplantae</taxon>
        <taxon>Streptophyta</taxon>
        <taxon>Embryophyta</taxon>
        <taxon>Tracheophyta</taxon>
        <taxon>Spermatophyta</taxon>
        <taxon>Magnoliopsida</taxon>
        <taxon>Liliopsida</taxon>
        <taxon>Poales</taxon>
        <taxon>Poaceae</taxon>
        <taxon>PACMAD clade</taxon>
        <taxon>Chloridoideae</taxon>
        <taxon>Cynodonteae</taxon>
        <taxon>Eleusininae</taxon>
        <taxon>Eleusine</taxon>
    </lineage>
</organism>
<evidence type="ECO:0000313" key="3">
    <source>
        <dbReference type="Proteomes" id="UP001054889"/>
    </source>
</evidence>
<comment type="caution">
    <text evidence="2">The sequence shown here is derived from an EMBL/GenBank/DDBJ whole genome shotgun (WGS) entry which is preliminary data.</text>
</comment>
<sequence>MDGGAHSEAIEKKRQGNGSQYAVGSVLYLLLVSDNTLFLGSNSTVKKLLGQSKKAVDAILGHPVDGSSATASDDPLLDPKKPKPSESKKAGADTGAIPGHKLMQLAISKGKLNLDETTDGSVATGSDESLVTSYTSCLAGGFFCDLGGDKGSNSDTEGLQVDCVFLDSEFCRRGRSFESGEPSSTDGHCAQTKKTVNGGDLVQVGLLITHKSSFQVVGNGCYEFNLRFDASSRPESEVEFLRSHLKLLGDHAARGIPLDMFASLLRSSGLTSNGRVTWVTFQAYNDYGYLIRALECTEVLPDKREDFLRLVLEHFPSSYDLKVFHRPGICCVKAVKPCNFHYGLL</sequence>
<keyword evidence="3" id="KW-1185">Reference proteome</keyword>
<dbReference type="AlphaFoldDB" id="A0AAV5G269"/>
<reference evidence="2" key="2">
    <citation type="submission" date="2021-12" db="EMBL/GenBank/DDBJ databases">
        <title>Resequencing data analysis of finger millet.</title>
        <authorList>
            <person name="Hatakeyama M."/>
            <person name="Aluri S."/>
            <person name="Balachadran M.T."/>
            <person name="Sivarajan S.R."/>
            <person name="Poveda L."/>
            <person name="Shimizu-Inatsugi R."/>
            <person name="Schlapbach R."/>
            <person name="Sreeman S.M."/>
            <person name="Shimizu K.K."/>
        </authorList>
    </citation>
    <scope>NUCLEOTIDE SEQUENCE</scope>
</reference>
<protein>
    <submittedName>
        <fullName evidence="2">Uncharacterized protein</fullName>
    </submittedName>
</protein>
<dbReference type="GO" id="GO:0003676">
    <property type="term" value="F:nucleic acid binding"/>
    <property type="evidence" value="ECO:0007669"/>
    <property type="project" value="InterPro"/>
</dbReference>
<dbReference type="InterPro" id="IPR012337">
    <property type="entry name" value="RNaseH-like_sf"/>
</dbReference>
<feature type="compositionally biased region" description="Basic and acidic residues" evidence="1">
    <location>
        <begin position="77"/>
        <end position="91"/>
    </location>
</feature>